<evidence type="ECO:0000256" key="4">
    <source>
        <dbReference type="ARBA" id="ARBA00022544"/>
    </source>
</evidence>
<dbReference type="PANTHER" id="PTHR34975:SF2">
    <property type="entry name" value="SPORE GERMINATION PROTEIN A2"/>
    <property type="match status" value="1"/>
</dbReference>
<comment type="subcellular location">
    <subcellularLocation>
        <location evidence="1">Membrane</location>
        <topology evidence="1">Multi-pass membrane protein</topology>
    </subcellularLocation>
</comment>
<keyword evidence="4" id="KW-0309">Germination</keyword>
<keyword evidence="6 8" id="KW-1133">Transmembrane helix</keyword>
<feature type="transmembrane region" description="Helical" evidence="8">
    <location>
        <begin position="187"/>
        <end position="208"/>
    </location>
</feature>
<feature type="transmembrane region" description="Helical" evidence="8">
    <location>
        <begin position="308"/>
        <end position="329"/>
    </location>
</feature>
<gene>
    <name evidence="9" type="ORF">JOC86_000174</name>
</gene>
<dbReference type="Proteomes" id="UP001646157">
    <property type="component" value="Unassembled WGS sequence"/>
</dbReference>
<proteinExistence type="inferred from homology"/>
<feature type="transmembrane region" description="Helical" evidence="8">
    <location>
        <begin position="147"/>
        <end position="167"/>
    </location>
</feature>
<protein>
    <submittedName>
        <fullName evidence="9">Spore germination protein KB</fullName>
    </submittedName>
</protein>
<organism evidence="9 10">
    <name type="scientific">Rossellomorea pakistanensis</name>
    <dbReference type="NCBI Taxonomy" id="992288"/>
    <lineage>
        <taxon>Bacteria</taxon>
        <taxon>Bacillati</taxon>
        <taxon>Bacillota</taxon>
        <taxon>Bacilli</taxon>
        <taxon>Bacillales</taxon>
        <taxon>Bacillaceae</taxon>
        <taxon>Rossellomorea</taxon>
    </lineage>
</organism>
<evidence type="ECO:0000256" key="2">
    <source>
        <dbReference type="ARBA" id="ARBA00007998"/>
    </source>
</evidence>
<evidence type="ECO:0000256" key="6">
    <source>
        <dbReference type="ARBA" id="ARBA00022989"/>
    </source>
</evidence>
<comment type="similarity">
    <text evidence="2">Belongs to the amino acid-polyamine-organocation (APC) superfamily. Spore germination protein (SGP) (TC 2.A.3.9) family.</text>
</comment>
<feature type="transmembrane region" description="Helical" evidence="8">
    <location>
        <begin position="81"/>
        <end position="106"/>
    </location>
</feature>
<dbReference type="InterPro" id="IPR004761">
    <property type="entry name" value="Spore_GerAB"/>
</dbReference>
<feature type="transmembrane region" description="Helical" evidence="8">
    <location>
        <begin position="220"/>
        <end position="243"/>
    </location>
</feature>
<feature type="transmembrane region" description="Helical" evidence="8">
    <location>
        <begin position="12"/>
        <end position="34"/>
    </location>
</feature>
<feature type="transmembrane region" description="Helical" evidence="8">
    <location>
        <begin position="40"/>
        <end position="61"/>
    </location>
</feature>
<dbReference type="PANTHER" id="PTHR34975">
    <property type="entry name" value="SPORE GERMINATION PROTEIN A2"/>
    <property type="match status" value="1"/>
</dbReference>
<evidence type="ECO:0000256" key="8">
    <source>
        <dbReference type="SAM" id="Phobius"/>
    </source>
</evidence>
<comment type="caution">
    <text evidence="9">The sequence shown here is derived from an EMBL/GenBank/DDBJ whole genome shotgun (WGS) entry which is preliminary data.</text>
</comment>
<sequence>MLENAKISRRQFRCLVIFFTIGTTILVIPSGLAFHAKQDAWIAAALGVAIGLLVVILYTQLSLRFPQKTFVQMNEQLFGKWLGKGFSIIFISMSFLYTSMVLYYAGNFLKTQFYPETPVEAIHIIMALILIMGVRLGLETFTRAAEILFPTFFLLFVILVIFISPQIQFENILPIFDVKLKPLSRATLSVIVTSSFNSIVLLMIFPAFVNQPKEARKAFLIGNLIGGIVIVLITLLCILVLGAETSSRLLYPSFALARKINVGGFIQRIEAVLAMMWFFSMYFKMVLYFYASCIGIAQVLNLKGYRPLTLPLGGMIVILSFLIYPNVVYQQNWDVKTSEPFSITVGLLLPLLMLAVAMVRKRKENKKTTSN</sequence>
<dbReference type="Pfam" id="PF03845">
    <property type="entry name" value="Spore_permease"/>
    <property type="match status" value="1"/>
</dbReference>
<dbReference type="Gene3D" id="1.20.1740.10">
    <property type="entry name" value="Amino acid/polyamine transporter I"/>
    <property type="match status" value="1"/>
</dbReference>
<keyword evidence="5 8" id="KW-0812">Transmembrane</keyword>
<name>A0ABS2N707_9BACI</name>
<keyword evidence="7 8" id="KW-0472">Membrane</keyword>
<dbReference type="EMBL" id="JAFBDZ010000001">
    <property type="protein sequence ID" value="MBM7583637.1"/>
    <property type="molecule type" value="Genomic_DNA"/>
</dbReference>
<keyword evidence="3" id="KW-0813">Transport</keyword>
<dbReference type="NCBIfam" id="TIGR00912">
    <property type="entry name" value="2A0309"/>
    <property type="match status" value="1"/>
</dbReference>
<evidence type="ECO:0000256" key="1">
    <source>
        <dbReference type="ARBA" id="ARBA00004141"/>
    </source>
</evidence>
<evidence type="ECO:0000256" key="3">
    <source>
        <dbReference type="ARBA" id="ARBA00022448"/>
    </source>
</evidence>
<feature type="transmembrane region" description="Helical" evidence="8">
    <location>
        <begin position="341"/>
        <end position="359"/>
    </location>
</feature>
<dbReference type="RefSeq" id="WP_205167895.1">
    <property type="nucleotide sequence ID" value="NZ_JAFBDZ010000001.1"/>
</dbReference>
<evidence type="ECO:0000256" key="7">
    <source>
        <dbReference type="ARBA" id="ARBA00023136"/>
    </source>
</evidence>
<evidence type="ECO:0000313" key="9">
    <source>
        <dbReference type="EMBL" id="MBM7583637.1"/>
    </source>
</evidence>
<feature type="transmembrane region" description="Helical" evidence="8">
    <location>
        <begin position="121"/>
        <end position="138"/>
    </location>
</feature>
<accession>A0ABS2N707</accession>
<evidence type="ECO:0000313" key="10">
    <source>
        <dbReference type="Proteomes" id="UP001646157"/>
    </source>
</evidence>
<reference evidence="9 10" key="1">
    <citation type="submission" date="2021-01" db="EMBL/GenBank/DDBJ databases">
        <title>Genomic Encyclopedia of Type Strains, Phase IV (KMG-IV): sequencing the most valuable type-strain genomes for metagenomic binning, comparative biology and taxonomic classification.</title>
        <authorList>
            <person name="Goeker M."/>
        </authorList>
    </citation>
    <scope>NUCLEOTIDE SEQUENCE [LARGE SCALE GENOMIC DNA]</scope>
    <source>
        <strain evidence="9 10">DSM 24834</strain>
    </source>
</reference>
<keyword evidence="10" id="KW-1185">Reference proteome</keyword>
<evidence type="ECO:0000256" key="5">
    <source>
        <dbReference type="ARBA" id="ARBA00022692"/>
    </source>
</evidence>
<feature type="transmembrane region" description="Helical" evidence="8">
    <location>
        <begin position="274"/>
        <end position="296"/>
    </location>
</feature>